<dbReference type="Proteomes" id="UP000241769">
    <property type="component" value="Unassembled WGS sequence"/>
</dbReference>
<dbReference type="InParanoid" id="A0A2P6NF43"/>
<accession>A0A2P6NF43</accession>
<evidence type="ECO:0000313" key="2">
    <source>
        <dbReference type="EMBL" id="PRP82584.1"/>
    </source>
</evidence>
<name>A0A2P6NF43_9EUKA</name>
<proteinExistence type="predicted"/>
<feature type="compositionally biased region" description="Basic and acidic residues" evidence="1">
    <location>
        <begin position="61"/>
        <end position="70"/>
    </location>
</feature>
<evidence type="ECO:0000256" key="1">
    <source>
        <dbReference type="SAM" id="MobiDB-lite"/>
    </source>
</evidence>
<evidence type="ECO:0000313" key="3">
    <source>
        <dbReference type="Proteomes" id="UP000241769"/>
    </source>
</evidence>
<protein>
    <submittedName>
        <fullName evidence="2">Myosin-9</fullName>
    </submittedName>
</protein>
<dbReference type="EMBL" id="MDYQ01000100">
    <property type="protein sequence ID" value="PRP82584.1"/>
    <property type="molecule type" value="Genomic_DNA"/>
</dbReference>
<keyword evidence="3" id="KW-1185">Reference proteome</keyword>
<reference evidence="2 3" key="1">
    <citation type="journal article" date="2018" name="Genome Biol. Evol.">
        <title>Multiple Roots of Fruiting Body Formation in Amoebozoa.</title>
        <authorList>
            <person name="Hillmann F."/>
            <person name="Forbes G."/>
            <person name="Novohradska S."/>
            <person name="Ferling I."/>
            <person name="Riege K."/>
            <person name="Groth M."/>
            <person name="Westermann M."/>
            <person name="Marz M."/>
            <person name="Spaller T."/>
            <person name="Winckler T."/>
            <person name="Schaap P."/>
            <person name="Glockner G."/>
        </authorList>
    </citation>
    <scope>NUCLEOTIDE SEQUENCE [LARGE SCALE GENOMIC DNA]</scope>
    <source>
        <strain evidence="2 3">Jena</strain>
    </source>
</reference>
<sequence>MSERKKKQMSISVTEQQLDTIHYAKEELKIQSSSDANIVKAILDHLPSLFKTIREQKQTISESQKEIESLKRKKTDRKSTKSGVAKTPIKRKKPYDEKTSLTSKYNELDDILLYLQQRHIPLSDLNYRNEFIKKMKEKTEAQAAVEEEDHPVVENSFSNDVFSQDREFSELHEDMLVQDGDLMDQNVFNSAESIEKEGGF</sequence>
<dbReference type="AlphaFoldDB" id="A0A2P6NF43"/>
<feature type="region of interest" description="Disordered" evidence="1">
    <location>
        <begin position="61"/>
        <end position="99"/>
    </location>
</feature>
<organism evidence="2 3">
    <name type="scientific">Planoprotostelium fungivorum</name>
    <dbReference type="NCBI Taxonomy" id="1890364"/>
    <lineage>
        <taxon>Eukaryota</taxon>
        <taxon>Amoebozoa</taxon>
        <taxon>Evosea</taxon>
        <taxon>Variosea</taxon>
        <taxon>Cavosteliida</taxon>
        <taxon>Cavosteliaceae</taxon>
        <taxon>Planoprotostelium</taxon>
    </lineage>
</organism>
<comment type="caution">
    <text evidence="2">The sequence shown here is derived from an EMBL/GenBank/DDBJ whole genome shotgun (WGS) entry which is preliminary data.</text>
</comment>
<gene>
    <name evidence="2" type="ORF">PROFUN_04889</name>
</gene>